<evidence type="ECO:0000256" key="1">
    <source>
        <dbReference type="SAM" id="Coils"/>
    </source>
</evidence>
<evidence type="ECO:0000256" key="2">
    <source>
        <dbReference type="SAM" id="MobiDB-lite"/>
    </source>
</evidence>
<feature type="compositionally biased region" description="Basic and acidic residues" evidence="2">
    <location>
        <begin position="155"/>
        <end position="168"/>
    </location>
</feature>
<feature type="compositionally biased region" description="Pro residues" evidence="2">
    <location>
        <begin position="124"/>
        <end position="134"/>
    </location>
</feature>
<dbReference type="PaxDb" id="67767-A0A0J7MX58"/>
<keyword evidence="4" id="KW-1185">Reference proteome</keyword>
<organism evidence="3 4">
    <name type="scientific">Lasius niger</name>
    <name type="common">Black garden ant</name>
    <dbReference type="NCBI Taxonomy" id="67767"/>
    <lineage>
        <taxon>Eukaryota</taxon>
        <taxon>Metazoa</taxon>
        <taxon>Ecdysozoa</taxon>
        <taxon>Arthropoda</taxon>
        <taxon>Hexapoda</taxon>
        <taxon>Insecta</taxon>
        <taxon>Pterygota</taxon>
        <taxon>Neoptera</taxon>
        <taxon>Endopterygota</taxon>
        <taxon>Hymenoptera</taxon>
        <taxon>Apocrita</taxon>
        <taxon>Aculeata</taxon>
        <taxon>Formicoidea</taxon>
        <taxon>Formicidae</taxon>
        <taxon>Formicinae</taxon>
        <taxon>Lasius</taxon>
        <taxon>Lasius</taxon>
    </lineage>
</organism>
<proteinExistence type="predicted"/>
<reference evidence="3 4" key="1">
    <citation type="submission" date="2015-04" db="EMBL/GenBank/DDBJ databases">
        <title>Lasius niger genome sequencing.</title>
        <authorList>
            <person name="Konorov E.A."/>
            <person name="Nikitin M.A."/>
            <person name="Kirill M.V."/>
            <person name="Chang P."/>
        </authorList>
    </citation>
    <scope>NUCLEOTIDE SEQUENCE [LARGE SCALE GENOMIC DNA]</scope>
    <source>
        <tissue evidence="3">Whole</tissue>
    </source>
</reference>
<dbReference type="Proteomes" id="UP000036403">
    <property type="component" value="Unassembled WGS sequence"/>
</dbReference>
<dbReference type="EMBL" id="LBMM01014872">
    <property type="protein sequence ID" value="KMQ85020.1"/>
    <property type="molecule type" value="Genomic_DNA"/>
</dbReference>
<name>A0A0J7MX58_LASNI</name>
<feature type="coiled-coil region" evidence="1">
    <location>
        <begin position="81"/>
        <end position="122"/>
    </location>
</feature>
<feature type="compositionally biased region" description="Low complexity" evidence="2">
    <location>
        <begin position="135"/>
        <end position="145"/>
    </location>
</feature>
<sequence>MKALLGTSDDVEETTENAPKAKDEGRSVRDLTAGEIVAELEQVEKAVIKIAGFKKGYKGTLRAVLKEVTTIVTTAGSELARRTQSDECRHLEKENSRLKVELACFKREMSELKAEMKELRRGVLPPPILTPPSPMVVSPSRSPTRGTKKSSLGSMEKRGRPSPEREDTQPANSAGLNDTLVAAVLRQVGTLLDARLSLP</sequence>
<dbReference type="AlphaFoldDB" id="A0A0J7MX58"/>
<protein>
    <submittedName>
        <fullName evidence="3">Gag-like protein</fullName>
    </submittedName>
</protein>
<feature type="compositionally biased region" description="Basic and acidic residues" evidence="2">
    <location>
        <begin position="19"/>
        <end position="28"/>
    </location>
</feature>
<accession>A0A0J7MX58</accession>
<feature type="region of interest" description="Disordered" evidence="2">
    <location>
        <begin position="123"/>
        <end position="177"/>
    </location>
</feature>
<comment type="caution">
    <text evidence="3">The sequence shown here is derived from an EMBL/GenBank/DDBJ whole genome shotgun (WGS) entry which is preliminary data.</text>
</comment>
<gene>
    <name evidence="3" type="ORF">RF55_16723</name>
</gene>
<evidence type="ECO:0000313" key="3">
    <source>
        <dbReference type="EMBL" id="KMQ85020.1"/>
    </source>
</evidence>
<feature type="region of interest" description="Disordered" evidence="2">
    <location>
        <begin position="1"/>
        <end position="28"/>
    </location>
</feature>
<evidence type="ECO:0000313" key="4">
    <source>
        <dbReference type="Proteomes" id="UP000036403"/>
    </source>
</evidence>
<keyword evidence="1" id="KW-0175">Coiled coil</keyword>